<gene>
    <name evidence="3" type="ORF">Cvel_3871</name>
</gene>
<dbReference type="PhylomeDB" id="A0A0G4FYK7"/>
<dbReference type="GO" id="GO:0016491">
    <property type="term" value="F:oxidoreductase activity"/>
    <property type="evidence" value="ECO:0007669"/>
    <property type="project" value="UniProtKB-KW"/>
</dbReference>
<organism evidence="3">
    <name type="scientific">Chromera velia CCMP2878</name>
    <dbReference type="NCBI Taxonomy" id="1169474"/>
    <lineage>
        <taxon>Eukaryota</taxon>
        <taxon>Sar</taxon>
        <taxon>Alveolata</taxon>
        <taxon>Colpodellida</taxon>
        <taxon>Chromeraceae</taxon>
        <taxon>Chromera</taxon>
    </lineage>
</organism>
<reference evidence="3" key="1">
    <citation type="submission" date="2014-11" db="EMBL/GenBank/DDBJ databases">
        <authorList>
            <person name="Otto D Thomas"/>
            <person name="Naeem Raeece"/>
        </authorList>
    </citation>
    <scope>NUCLEOTIDE SEQUENCE</scope>
</reference>
<dbReference type="AlphaFoldDB" id="A0A0G4FYK7"/>
<dbReference type="PANTHER" id="PTHR24320:SF148">
    <property type="entry name" value="NAD(P)-BINDING ROSSMANN-FOLD SUPERFAMILY PROTEIN"/>
    <property type="match status" value="1"/>
</dbReference>
<dbReference type="Gene3D" id="3.40.50.720">
    <property type="entry name" value="NAD(P)-binding Rossmann-like Domain"/>
    <property type="match status" value="1"/>
</dbReference>
<dbReference type="Pfam" id="PF00106">
    <property type="entry name" value="adh_short"/>
    <property type="match status" value="1"/>
</dbReference>
<keyword evidence="2" id="KW-0560">Oxidoreductase</keyword>
<name>A0A0G4FYK7_9ALVE</name>
<dbReference type="InterPro" id="IPR002347">
    <property type="entry name" value="SDR_fam"/>
</dbReference>
<comment type="similarity">
    <text evidence="1">Belongs to the short-chain dehydrogenases/reductases (SDR) family.</text>
</comment>
<proteinExistence type="inferred from homology"/>
<sequence>MGVFGSKPYDKEAVEKNMKDEVFEEFVERLPDLSGKVVAITGCTTGLGLWAAIAAAKKGAARVLMLNRKSTRSEDAETKVKERAGVGVAVETVELDLMSPASVKACAERLTELLKGKGGLNVLANNAGIMAMKDVRTESGYEVQMQTNQLCHALLTSLLMPLLEEAAEKNGESRVVMHSSSARDIPSGNLKLEYFRPCEPGTLGGDNNSMVWEAATGAGGPWQRYHQTKLANVCFALALSRKLKERGSKVKVAAADPGVAVTELQVTSPGFKSLPNWLASSIMAQTAADGSTPLLACCFLPDVESGDFFLPKEKRKGWPVRSINAGVAVKSGGEKNALLAGNLEVAWKGSEEFVSKFSGRGEEREGGFF</sequence>
<evidence type="ECO:0000313" key="3">
    <source>
        <dbReference type="EMBL" id="CEM20127.1"/>
    </source>
</evidence>
<dbReference type="SUPFAM" id="SSF51735">
    <property type="entry name" value="NAD(P)-binding Rossmann-fold domains"/>
    <property type="match status" value="1"/>
</dbReference>
<dbReference type="PANTHER" id="PTHR24320">
    <property type="entry name" value="RETINOL DEHYDROGENASE"/>
    <property type="match status" value="1"/>
</dbReference>
<dbReference type="PRINTS" id="PR00081">
    <property type="entry name" value="GDHRDH"/>
</dbReference>
<accession>A0A0G4FYK7</accession>
<evidence type="ECO:0000256" key="1">
    <source>
        <dbReference type="ARBA" id="ARBA00006484"/>
    </source>
</evidence>
<protein>
    <submittedName>
        <fullName evidence="3">Uncharacterized protein</fullName>
    </submittedName>
</protein>
<dbReference type="EMBL" id="CDMZ01000717">
    <property type="protein sequence ID" value="CEM20127.1"/>
    <property type="molecule type" value="Genomic_DNA"/>
</dbReference>
<dbReference type="InterPro" id="IPR036291">
    <property type="entry name" value="NAD(P)-bd_dom_sf"/>
</dbReference>
<dbReference type="VEuPathDB" id="CryptoDB:Cvel_3871"/>
<evidence type="ECO:0000256" key="2">
    <source>
        <dbReference type="ARBA" id="ARBA00023002"/>
    </source>
</evidence>